<sequence length="418" mass="45935">MPTAIELALSTLLPTVSFLPPELLALANSLLSQSRAKAAHLKPEEEIGRSYACAHIACQRLAKRLELDVEKPKPPVKPSVYKKLYAFLDGVLGTPKTPTRGEGGRRRDALNGEGTPSKTPASKPTTPSKSAATPASGKRKRVIEEDEAEKTPRQNTNEEEDVDGLPASIATIGRSICKSTSTSKAAPHILVGARAVKAEIESRAAPPQTEPESGSKRRRKTPQSAKSTKSAKVAAPTGTKIKIKWPALILALHTITCARMRSLPISDSSVHAMKREGMEEVAEGYVGGKRQLERDIGFYILEAEDSGWMELEWYTNIPEGIEDWQDEKEDEEAEEDEQEDTPRKSKRPSKTPLRRKEKHGGKEAMDIDGGRINAAGLEYGLGTMFQPAVDWLSEERREEYRVWKRGILKEIEAIEAGG</sequence>
<evidence type="ECO:0000256" key="5">
    <source>
        <dbReference type="ARBA" id="ARBA00023242"/>
    </source>
</evidence>
<dbReference type="Proteomes" id="UP000660729">
    <property type="component" value="Unassembled WGS sequence"/>
</dbReference>
<keyword evidence="9" id="KW-1185">Reference proteome</keyword>
<evidence type="ECO:0000256" key="3">
    <source>
        <dbReference type="ARBA" id="ARBA00022705"/>
    </source>
</evidence>
<organism evidence="8 9">
    <name type="scientific">Pseudocercospora fuligena</name>
    <dbReference type="NCBI Taxonomy" id="685502"/>
    <lineage>
        <taxon>Eukaryota</taxon>
        <taxon>Fungi</taxon>
        <taxon>Dikarya</taxon>
        <taxon>Ascomycota</taxon>
        <taxon>Pezizomycotina</taxon>
        <taxon>Dothideomycetes</taxon>
        <taxon>Dothideomycetidae</taxon>
        <taxon>Mycosphaerellales</taxon>
        <taxon>Mycosphaerellaceae</taxon>
        <taxon>Pseudocercospora</taxon>
    </lineage>
</organism>
<dbReference type="InterPro" id="IPR008721">
    <property type="entry name" value="ORC6_cyclin_first"/>
</dbReference>
<accession>A0A8H6RH77</accession>
<comment type="caution">
    <text evidence="8">The sequence shown here is derived from an EMBL/GenBank/DDBJ whole genome shotgun (WGS) entry which is preliminary data.</text>
</comment>
<dbReference type="GO" id="GO:0003677">
    <property type="term" value="F:DNA binding"/>
    <property type="evidence" value="ECO:0007669"/>
    <property type="project" value="UniProtKB-KW"/>
</dbReference>
<evidence type="ECO:0000313" key="8">
    <source>
        <dbReference type="EMBL" id="KAF7191775.1"/>
    </source>
</evidence>
<feature type="region of interest" description="Disordered" evidence="6">
    <location>
        <begin position="200"/>
        <end position="235"/>
    </location>
</feature>
<feature type="domain" description="ORC6 first cyclin-like" evidence="7">
    <location>
        <begin position="9"/>
        <end position="94"/>
    </location>
</feature>
<reference evidence="8" key="1">
    <citation type="submission" date="2020-04" db="EMBL/GenBank/DDBJ databases">
        <title>Draft genome resource of the tomato pathogen Pseudocercospora fuligena.</title>
        <authorList>
            <person name="Zaccaron A."/>
        </authorList>
    </citation>
    <scope>NUCLEOTIDE SEQUENCE</scope>
    <source>
        <strain evidence="8">PF001</strain>
    </source>
</reference>
<evidence type="ECO:0000256" key="4">
    <source>
        <dbReference type="ARBA" id="ARBA00023125"/>
    </source>
</evidence>
<name>A0A8H6RH77_9PEZI</name>
<dbReference type="EMBL" id="JABCIY010000155">
    <property type="protein sequence ID" value="KAF7191775.1"/>
    <property type="molecule type" value="Genomic_DNA"/>
</dbReference>
<keyword evidence="5" id="KW-0539">Nucleus</keyword>
<keyword evidence="4" id="KW-0238">DNA-binding</keyword>
<dbReference type="GO" id="GO:0005664">
    <property type="term" value="C:nuclear origin of replication recognition complex"/>
    <property type="evidence" value="ECO:0007669"/>
    <property type="project" value="InterPro"/>
</dbReference>
<evidence type="ECO:0000256" key="1">
    <source>
        <dbReference type="ARBA" id="ARBA00004123"/>
    </source>
</evidence>
<protein>
    <recommendedName>
        <fullName evidence="7">ORC6 first cyclin-like domain-containing protein</fullName>
    </recommendedName>
</protein>
<evidence type="ECO:0000313" key="9">
    <source>
        <dbReference type="Proteomes" id="UP000660729"/>
    </source>
</evidence>
<feature type="compositionally biased region" description="Low complexity" evidence="6">
    <location>
        <begin position="224"/>
        <end position="235"/>
    </location>
</feature>
<feature type="region of interest" description="Disordered" evidence="6">
    <location>
        <begin position="92"/>
        <end position="166"/>
    </location>
</feature>
<evidence type="ECO:0000256" key="2">
    <source>
        <dbReference type="ARBA" id="ARBA00010840"/>
    </source>
</evidence>
<gene>
    <name evidence="8" type="ORF">HII31_06820</name>
</gene>
<evidence type="ECO:0000259" key="7">
    <source>
        <dbReference type="Pfam" id="PF05460"/>
    </source>
</evidence>
<keyword evidence="3" id="KW-0235">DNA replication</keyword>
<feature type="region of interest" description="Disordered" evidence="6">
    <location>
        <begin position="325"/>
        <end position="369"/>
    </location>
</feature>
<dbReference type="AlphaFoldDB" id="A0A8H6RH77"/>
<dbReference type="Pfam" id="PF05460">
    <property type="entry name" value="ORC6"/>
    <property type="match status" value="1"/>
</dbReference>
<evidence type="ECO:0000256" key="6">
    <source>
        <dbReference type="SAM" id="MobiDB-lite"/>
    </source>
</evidence>
<feature type="compositionally biased region" description="Basic residues" evidence="6">
    <location>
        <begin position="344"/>
        <end position="359"/>
    </location>
</feature>
<dbReference type="GO" id="GO:0006260">
    <property type="term" value="P:DNA replication"/>
    <property type="evidence" value="ECO:0007669"/>
    <property type="project" value="UniProtKB-KW"/>
</dbReference>
<feature type="compositionally biased region" description="Low complexity" evidence="6">
    <location>
        <begin position="115"/>
        <end position="136"/>
    </location>
</feature>
<feature type="compositionally biased region" description="Acidic residues" evidence="6">
    <location>
        <begin position="325"/>
        <end position="339"/>
    </location>
</feature>
<comment type="similarity">
    <text evidence="2">Belongs to the ORC6 family.</text>
</comment>
<comment type="subcellular location">
    <subcellularLocation>
        <location evidence="1">Nucleus</location>
    </subcellularLocation>
</comment>
<feature type="compositionally biased region" description="Basic and acidic residues" evidence="6">
    <location>
        <begin position="360"/>
        <end position="369"/>
    </location>
</feature>
<proteinExistence type="inferred from homology"/>
<dbReference type="OrthoDB" id="5367324at2759"/>